<comment type="caution">
    <text evidence="3">The sequence shown here is derived from an EMBL/GenBank/DDBJ whole genome shotgun (WGS) entry which is preliminary data.</text>
</comment>
<organism evidence="3 4">
    <name type="scientific">Caenorhabditis auriculariae</name>
    <dbReference type="NCBI Taxonomy" id="2777116"/>
    <lineage>
        <taxon>Eukaryota</taxon>
        <taxon>Metazoa</taxon>
        <taxon>Ecdysozoa</taxon>
        <taxon>Nematoda</taxon>
        <taxon>Chromadorea</taxon>
        <taxon>Rhabditida</taxon>
        <taxon>Rhabditina</taxon>
        <taxon>Rhabditomorpha</taxon>
        <taxon>Rhabditoidea</taxon>
        <taxon>Rhabditidae</taxon>
        <taxon>Peloderinae</taxon>
        <taxon>Caenorhabditis</taxon>
    </lineage>
</organism>
<evidence type="ECO:0000256" key="1">
    <source>
        <dbReference type="SAM" id="MobiDB-lite"/>
    </source>
</evidence>
<dbReference type="GO" id="GO:1901981">
    <property type="term" value="F:phosphatidylinositol phosphate binding"/>
    <property type="evidence" value="ECO:0007669"/>
    <property type="project" value="TreeGrafter"/>
</dbReference>
<feature type="domain" description="Rubicon Homology" evidence="2">
    <location>
        <begin position="383"/>
        <end position="598"/>
    </location>
</feature>
<sequence>MEDCVAPFDADGSMKWFGRRQYQPVNGCAADDSIEVDRISFASNSSEDEEPPPLISFTPPSSQPEMFGAASSALPLQPQILLEGIPIRTESGGSGSQYRGEDLLTDSAETEPGSFSRQSSIRYATPCAKGQLFDSEKSELPSVLRTSLFWYDEDEVPEMSEPKVSARHDEEVDDNKMAVLCRSIQASIGLMERTRWYNTVSRDPILSSCVSSMDPEFPIAILRPDETEGCSIGLSQSTSTIGESNASLASSHGDDFWITRVPARLGIDAIELVRKKNDTVESICSAVLNKHFSQDRPRDKRIRKMVPQYCNVSSWIGSLGPNVVKSKNTMPQVVDDWVLKVHKVPNVRVGLEAQQSRCANCGAFLSATHNAKTASEHGDMNPRFCEYFGLFFCSLCHGGEKSILPGKIILAWNFSESFVCDKALRFLKGVREMPVLHIRELSPELIAKNKALRAVIEIREKLKHMEQFIKICAQATEYVTEHGNLSTMFASLDRYLLESSDVFSLNDLLRVYNKDLINHLEPLARFSRTHISNCEDCWKRGHVCIRCNKGANLFPFEDRVFRCGVCGALSHLPKCPNGDAMPPGSACPKCARNLRNRARQRIVGEMNDF</sequence>
<dbReference type="OrthoDB" id="10067503at2759"/>
<evidence type="ECO:0000259" key="2">
    <source>
        <dbReference type="SMART" id="SM01175"/>
    </source>
</evidence>
<protein>
    <recommendedName>
        <fullName evidence="2">Rubicon Homology domain-containing protein</fullName>
    </recommendedName>
</protein>
<name>A0A8S1HQN4_9PELO</name>
<proteinExistence type="predicted"/>
<dbReference type="InterPro" id="IPR025258">
    <property type="entry name" value="RH_dom"/>
</dbReference>
<dbReference type="Proteomes" id="UP000835052">
    <property type="component" value="Unassembled WGS sequence"/>
</dbReference>
<keyword evidence="4" id="KW-1185">Reference proteome</keyword>
<feature type="region of interest" description="Disordered" evidence="1">
    <location>
        <begin position="42"/>
        <end position="68"/>
    </location>
</feature>
<dbReference type="SMART" id="SM01175">
    <property type="entry name" value="DUF4206"/>
    <property type="match status" value="1"/>
</dbReference>
<dbReference type="InterPro" id="IPR052428">
    <property type="entry name" value="Autophagy_HostDef_Reg"/>
</dbReference>
<dbReference type="Pfam" id="PF13901">
    <property type="entry name" value="RH_dom"/>
    <property type="match status" value="1"/>
</dbReference>
<dbReference type="EMBL" id="CAJGYM010000116">
    <property type="protein sequence ID" value="CAD6198162.1"/>
    <property type="molecule type" value="Genomic_DNA"/>
</dbReference>
<accession>A0A8S1HQN4</accession>
<gene>
    <name evidence="3" type="ORF">CAUJ_LOCUS14068</name>
</gene>
<dbReference type="PANTHER" id="PTHR45971">
    <property type="entry name" value="PHOX (PX) DOMAIN-CONTAINING PROTEIN"/>
    <property type="match status" value="1"/>
</dbReference>
<dbReference type="AlphaFoldDB" id="A0A8S1HQN4"/>
<evidence type="ECO:0000313" key="3">
    <source>
        <dbReference type="EMBL" id="CAD6198162.1"/>
    </source>
</evidence>
<evidence type="ECO:0000313" key="4">
    <source>
        <dbReference type="Proteomes" id="UP000835052"/>
    </source>
</evidence>
<reference evidence="3" key="1">
    <citation type="submission" date="2020-10" db="EMBL/GenBank/DDBJ databases">
        <authorList>
            <person name="Kikuchi T."/>
        </authorList>
    </citation>
    <scope>NUCLEOTIDE SEQUENCE</scope>
    <source>
        <strain evidence="3">NKZ352</strain>
    </source>
</reference>
<dbReference type="PANTHER" id="PTHR45971:SF1">
    <property type="entry name" value="RUBICON, ISOFORM A"/>
    <property type="match status" value="1"/>
</dbReference>